<dbReference type="GO" id="GO:0032300">
    <property type="term" value="C:mismatch repair complex"/>
    <property type="evidence" value="ECO:0007669"/>
    <property type="project" value="InterPro"/>
</dbReference>
<feature type="compositionally biased region" description="Low complexity" evidence="6">
    <location>
        <begin position="380"/>
        <end position="402"/>
    </location>
</feature>
<feature type="region of interest" description="Disordered" evidence="6">
    <location>
        <begin position="380"/>
        <end position="424"/>
    </location>
</feature>
<dbReference type="GO" id="GO:0006298">
    <property type="term" value="P:mismatch repair"/>
    <property type="evidence" value="ECO:0007669"/>
    <property type="project" value="UniProtKB-UniRule"/>
</dbReference>
<dbReference type="EMBL" id="PIPJ01000001">
    <property type="protein sequence ID" value="RUO23419.1"/>
    <property type="molecule type" value="Genomic_DNA"/>
</dbReference>
<dbReference type="CDD" id="cd16926">
    <property type="entry name" value="HATPase_MutL-MLH-PMS-like"/>
    <property type="match status" value="1"/>
</dbReference>
<dbReference type="PANTHER" id="PTHR10073:SF12">
    <property type="entry name" value="DNA MISMATCH REPAIR PROTEIN MLH1"/>
    <property type="match status" value="1"/>
</dbReference>
<dbReference type="CDD" id="cd03482">
    <property type="entry name" value="MutL_Trans_MutL"/>
    <property type="match status" value="1"/>
</dbReference>
<dbReference type="NCBIfam" id="TIGR00585">
    <property type="entry name" value="mutl"/>
    <property type="match status" value="1"/>
</dbReference>
<dbReference type="Gene3D" id="3.30.230.10">
    <property type="match status" value="1"/>
</dbReference>
<dbReference type="Gene3D" id="3.30.565.10">
    <property type="entry name" value="Histidine kinase-like ATPase, C-terminal domain"/>
    <property type="match status" value="1"/>
</dbReference>
<dbReference type="PANTHER" id="PTHR10073">
    <property type="entry name" value="DNA MISMATCH REPAIR PROTEIN MLH, PMS, MUTL"/>
    <property type="match status" value="1"/>
</dbReference>
<dbReference type="InterPro" id="IPR014790">
    <property type="entry name" value="MutL_C"/>
</dbReference>
<dbReference type="Gene3D" id="3.30.1370.100">
    <property type="entry name" value="MutL, C-terminal domain, regulatory subdomain"/>
    <property type="match status" value="1"/>
</dbReference>
<dbReference type="GO" id="GO:0030983">
    <property type="term" value="F:mismatched DNA binding"/>
    <property type="evidence" value="ECO:0007669"/>
    <property type="project" value="InterPro"/>
</dbReference>
<dbReference type="InterPro" id="IPR020667">
    <property type="entry name" value="DNA_mismatch_repair_MutL"/>
</dbReference>
<dbReference type="HAMAP" id="MF_00149">
    <property type="entry name" value="DNA_mis_repair"/>
    <property type="match status" value="1"/>
</dbReference>
<dbReference type="FunFam" id="3.30.565.10:FF:000003">
    <property type="entry name" value="DNA mismatch repair endonuclease MutL"/>
    <property type="match status" value="1"/>
</dbReference>
<name>A0A432W2I1_9GAMM</name>
<proteinExistence type="inferred from homology"/>
<dbReference type="PROSITE" id="PS00058">
    <property type="entry name" value="DNA_MISMATCH_REPAIR_1"/>
    <property type="match status" value="1"/>
</dbReference>
<comment type="function">
    <text evidence="5">This protein is involved in the repair of mismatches in DNA. It is required for dam-dependent methyl-directed DNA mismatch repair. May act as a 'molecular matchmaker', a protein that promotes the formation of a stable complex between two or more DNA-binding proteins in an ATP-dependent manner without itself being part of a final effector complex.</text>
</comment>
<dbReference type="SUPFAM" id="SSF54211">
    <property type="entry name" value="Ribosomal protein S5 domain 2-like"/>
    <property type="match status" value="1"/>
</dbReference>
<dbReference type="Pfam" id="PF13589">
    <property type="entry name" value="HATPase_c_3"/>
    <property type="match status" value="1"/>
</dbReference>
<dbReference type="InterPro" id="IPR014762">
    <property type="entry name" value="DNA_mismatch_repair_CS"/>
</dbReference>
<keyword evidence="3 5" id="KW-0227">DNA damage</keyword>
<dbReference type="InterPro" id="IPR020568">
    <property type="entry name" value="Ribosomal_Su5_D2-typ_SF"/>
</dbReference>
<dbReference type="Pfam" id="PF08676">
    <property type="entry name" value="MutL_C"/>
    <property type="match status" value="1"/>
</dbReference>
<gene>
    <name evidence="5" type="primary">mutL</name>
    <name evidence="8" type="ORF">CWE08_01855</name>
</gene>
<feature type="domain" description="DNA mismatch repair protein S5" evidence="7">
    <location>
        <begin position="214"/>
        <end position="337"/>
    </location>
</feature>
<evidence type="ECO:0000256" key="4">
    <source>
        <dbReference type="ARBA" id="ARBA00023204"/>
    </source>
</evidence>
<evidence type="ECO:0000313" key="8">
    <source>
        <dbReference type="EMBL" id="RUO23419.1"/>
    </source>
</evidence>
<dbReference type="InterPro" id="IPR038973">
    <property type="entry name" value="MutL/Mlh/Pms-like"/>
</dbReference>
<sequence length="688" mass="75336">MAMAIRLLPPQLANQIAAGEVVERPASVVKELVENCIDAGATELHIDIEKGGARRIRIRDNGSGIPKDELELALSRHATSKIASLDDLEAIHSLGFRGEALASISSVSRLCLSSKPAQQAQAWQAWCEGRDMQVTLEPTSHPDGTTVDVQDLFFNTPARRKFLRTEKTEFGHIDEVVRRIALACPAVEIKLSHNQQLLRHYPKAIAESQILSRLQQIAGKRFADEAIFLELAADAESGQTLGIRGWIAPPDACRHQTDVQYMYVNGRMMKDKLLNHAVRQAYGDSLASDRQATYILYITLPANDVDVNVHPAKHEVRFQQARQVHDFVLLQLREALGAHVHAQQEQGYTHHYEYSQLQAKPESSAAFGSEFSGAGVSGAGVSTTGAPTPGAATPGAATAGASKMHQNGPTPGGENSEAASGTGRSILPGAFVVGQGRGTASKPSANQIREQEAYQSLFQTPLPASETATANANFNTQDAPSFEHSNAAEAGEKGSESYKYLSLLEDRWLLLQTDSKLALLDIQQAQFRVQTQRIRQQLAIGLSGQPLLMPVQLKIEHSKALEFPMLLNRCGVMLVEKRLRGGQYQLTIQQVPEPLRKGDLGKSIPKLLAILDEIIAATNPPEGNFEEAQVSTYLQNSTLAEWLAEQGLKEAYSVVESKQWLAFLQQTSGWQRCLQPLNWRGALRHDEN</sequence>
<evidence type="ECO:0000256" key="2">
    <source>
        <dbReference type="ARBA" id="ARBA00021975"/>
    </source>
</evidence>
<dbReference type="InterPro" id="IPR037198">
    <property type="entry name" value="MutL_C_sf"/>
</dbReference>
<dbReference type="InterPro" id="IPR013507">
    <property type="entry name" value="DNA_mismatch_S5_2-like"/>
</dbReference>
<accession>A0A432W2I1</accession>
<dbReference type="InterPro" id="IPR014721">
    <property type="entry name" value="Ribsml_uS5_D2-typ_fold_subgr"/>
</dbReference>
<dbReference type="GO" id="GO:0016887">
    <property type="term" value="F:ATP hydrolysis activity"/>
    <property type="evidence" value="ECO:0007669"/>
    <property type="project" value="InterPro"/>
</dbReference>
<dbReference type="SUPFAM" id="SSF118116">
    <property type="entry name" value="DNA mismatch repair protein MutL"/>
    <property type="match status" value="1"/>
</dbReference>
<evidence type="ECO:0000256" key="5">
    <source>
        <dbReference type="HAMAP-Rule" id="MF_00149"/>
    </source>
</evidence>
<dbReference type="AlphaFoldDB" id="A0A432W2I1"/>
<reference evidence="9" key="1">
    <citation type="journal article" date="2018" name="Front. Microbiol.">
        <title>Genome-Based Analysis Reveals the Taxonomy and Diversity of the Family Idiomarinaceae.</title>
        <authorList>
            <person name="Liu Y."/>
            <person name="Lai Q."/>
            <person name="Shao Z."/>
        </authorList>
    </citation>
    <scope>NUCLEOTIDE SEQUENCE [LARGE SCALE GENOMIC DNA]</scope>
    <source>
        <strain evidence="9">GBPy7</strain>
    </source>
</reference>
<evidence type="ECO:0000256" key="1">
    <source>
        <dbReference type="ARBA" id="ARBA00006082"/>
    </source>
</evidence>
<comment type="similarity">
    <text evidence="1 5">Belongs to the DNA mismatch repair MutL/HexB family.</text>
</comment>
<evidence type="ECO:0000256" key="6">
    <source>
        <dbReference type="SAM" id="MobiDB-lite"/>
    </source>
</evidence>
<keyword evidence="4 5" id="KW-0234">DNA repair</keyword>
<dbReference type="SUPFAM" id="SSF55874">
    <property type="entry name" value="ATPase domain of HSP90 chaperone/DNA topoisomerase II/histidine kinase"/>
    <property type="match status" value="1"/>
</dbReference>
<dbReference type="InterPro" id="IPR002099">
    <property type="entry name" value="MutL/Mlh/PMS"/>
</dbReference>
<dbReference type="InterPro" id="IPR036890">
    <property type="entry name" value="HATPase_C_sf"/>
</dbReference>
<comment type="caution">
    <text evidence="8">The sequence shown here is derived from an EMBL/GenBank/DDBJ whole genome shotgun (WGS) entry which is preliminary data.</text>
</comment>
<organism evidence="8 9">
    <name type="scientific">Aliidiomarina iranensis</name>
    <dbReference type="NCBI Taxonomy" id="1434071"/>
    <lineage>
        <taxon>Bacteria</taxon>
        <taxon>Pseudomonadati</taxon>
        <taxon>Pseudomonadota</taxon>
        <taxon>Gammaproteobacteria</taxon>
        <taxon>Alteromonadales</taxon>
        <taxon>Idiomarinaceae</taxon>
        <taxon>Aliidiomarina</taxon>
    </lineage>
</organism>
<keyword evidence="9" id="KW-1185">Reference proteome</keyword>
<evidence type="ECO:0000259" key="7">
    <source>
        <dbReference type="SMART" id="SM01340"/>
    </source>
</evidence>
<dbReference type="GO" id="GO:0140664">
    <property type="term" value="F:ATP-dependent DNA damage sensor activity"/>
    <property type="evidence" value="ECO:0007669"/>
    <property type="project" value="InterPro"/>
</dbReference>
<dbReference type="SMART" id="SM01340">
    <property type="entry name" value="DNA_mis_repair"/>
    <property type="match status" value="1"/>
</dbReference>
<dbReference type="Pfam" id="PF01119">
    <property type="entry name" value="DNA_mis_repair"/>
    <property type="match status" value="1"/>
</dbReference>
<protein>
    <recommendedName>
        <fullName evidence="2 5">DNA mismatch repair protein MutL</fullName>
    </recommendedName>
</protein>
<dbReference type="Proteomes" id="UP000288395">
    <property type="component" value="Unassembled WGS sequence"/>
</dbReference>
<dbReference type="GO" id="GO:0005524">
    <property type="term" value="F:ATP binding"/>
    <property type="evidence" value="ECO:0007669"/>
    <property type="project" value="InterPro"/>
</dbReference>
<evidence type="ECO:0000256" key="3">
    <source>
        <dbReference type="ARBA" id="ARBA00022763"/>
    </source>
</evidence>
<dbReference type="InterPro" id="IPR042121">
    <property type="entry name" value="MutL_C_regsub"/>
</dbReference>
<evidence type="ECO:0000313" key="9">
    <source>
        <dbReference type="Proteomes" id="UP000288395"/>
    </source>
</evidence>